<feature type="chain" id="PRO_5042942059" evidence="1">
    <location>
        <begin position="26"/>
        <end position="188"/>
    </location>
</feature>
<proteinExistence type="predicted"/>
<evidence type="ECO:0000256" key="1">
    <source>
        <dbReference type="SAM" id="SignalP"/>
    </source>
</evidence>
<sequence length="188" mass="21432">MAWTKVICFSSLYVVLFILTTAASGNRCKSKLTEDATKLQTILDRKINSLGVDASYFNTNLGEIFLNTEGSPGFCEFKTLGQEYLKFLSSENNTDTGVIIWVMQEFSNRFHPQKYIPLCQRPNFTETYSNEPVLVKLSRNGCLRYELCFQKLPIFCHKVVTESKDATPKGKMAEDFTTVKNDNKIDFT</sequence>
<comment type="caution">
    <text evidence="2">The sequence shown here is derived from an EMBL/GenBank/DDBJ whole genome shotgun (WGS) entry which is preliminary data.</text>
</comment>
<evidence type="ECO:0000313" key="3">
    <source>
        <dbReference type="Proteomes" id="UP001347796"/>
    </source>
</evidence>
<evidence type="ECO:0000313" key="2">
    <source>
        <dbReference type="EMBL" id="KAK6173655.1"/>
    </source>
</evidence>
<name>A0AAN8PPJ2_PATCE</name>
<dbReference type="EMBL" id="JAZGQO010000011">
    <property type="protein sequence ID" value="KAK6173655.1"/>
    <property type="molecule type" value="Genomic_DNA"/>
</dbReference>
<accession>A0AAN8PPJ2</accession>
<feature type="signal peptide" evidence="1">
    <location>
        <begin position="1"/>
        <end position="25"/>
    </location>
</feature>
<dbReference type="Proteomes" id="UP001347796">
    <property type="component" value="Unassembled WGS sequence"/>
</dbReference>
<gene>
    <name evidence="2" type="ORF">SNE40_017068</name>
</gene>
<protein>
    <submittedName>
        <fullName evidence="2">Uncharacterized protein</fullName>
    </submittedName>
</protein>
<organism evidence="2 3">
    <name type="scientific">Patella caerulea</name>
    <name type="common">Rayed Mediterranean limpet</name>
    <dbReference type="NCBI Taxonomy" id="87958"/>
    <lineage>
        <taxon>Eukaryota</taxon>
        <taxon>Metazoa</taxon>
        <taxon>Spiralia</taxon>
        <taxon>Lophotrochozoa</taxon>
        <taxon>Mollusca</taxon>
        <taxon>Gastropoda</taxon>
        <taxon>Patellogastropoda</taxon>
        <taxon>Patelloidea</taxon>
        <taxon>Patellidae</taxon>
        <taxon>Patella</taxon>
    </lineage>
</organism>
<reference evidence="2 3" key="1">
    <citation type="submission" date="2024-01" db="EMBL/GenBank/DDBJ databases">
        <title>The genome of the rayed Mediterranean limpet Patella caerulea (Linnaeus, 1758).</title>
        <authorList>
            <person name="Anh-Thu Weber A."/>
            <person name="Halstead-Nussloch G."/>
        </authorList>
    </citation>
    <scope>NUCLEOTIDE SEQUENCE [LARGE SCALE GENOMIC DNA]</scope>
    <source>
        <strain evidence="2">AATW-2023a</strain>
        <tissue evidence="2">Whole specimen</tissue>
    </source>
</reference>
<dbReference type="AlphaFoldDB" id="A0AAN8PPJ2"/>
<keyword evidence="1" id="KW-0732">Signal</keyword>
<keyword evidence="3" id="KW-1185">Reference proteome</keyword>